<reference evidence="9" key="1">
    <citation type="submission" date="2017-08" db="EMBL/GenBank/DDBJ databases">
        <authorList>
            <person name="Cuomo C."/>
            <person name="Billmyre B."/>
            <person name="Heitman J."/>
        </authorList>
    </citation>
    <scope>NUCLEOTIDE SEQUENCE</scope>
    <source>
        <strain evidence="9">CBS 12478</strain>
    </source>
</reference>
<dbReference type="InterPro" id="IPR051371">
    <property type="entry name" value="Ras_palmitoyltransferase"/>
</dbReference>
<dbReference type="RefSeq" id="XP_065823590.1">
    <property type="nucleotide sequence ID" value="XM_065967518.1"/>
</dbReference>
<organism evidence="9 10">
    <name type="scientific">Kwoniella shandongensis</name>
    <dbReference type="NCBI Taxonomy" id="1734106"/>
    <lineage>
        <taxon>Eukaryota</taxon>
        <taxon>Fungi</taxon>
        <taxon>Dikarya</taxon>
        <taxon>Basidiomycota</taxon>
        <taxon>Agaricomycotina</taxon>
        <taxon>Tremellomycetes</taxon>
        <taxon>Tremellales</taxon>
        <taxon>Cryptococcaceae</taxon>
        <taxon>Kwoniella</taxon>
    </lineage>
</organism>
<dbReference type="GO" id="GO:0005789">
    <property type="term" value="C:endoplasmic reticulum membrane"/>
    <property type="evidence" value="ECO:0007669"/>
    <property type="project" value="UniProtKB-SubCell"/>
</dbReference>
<feature type="region of interest" description="Disordered" evidence="7">
    <location>
        <begin position="1"/>
        <end position="82"/>
    </location>
</feature>
<accession>A0AAJ8LN01</accession>
<feature type="domain" description="Golgin subfamily A member 7/ERF4" evidence="8">
    <location>
        <begin position="153"/>
        <end position="261"/>
    </location>
</feature>
<keyword evidence="10" id="KW-1185">Reference proteome</keyword>
<proteinExistence type="inferred from homology"/>
<dbReference type="GO" id="GO:0031211">
    <property type="term" value="C:endoplasmic reticulum palmitoyltransferase complex"/>
    <property type="evidence" value="ECO:0007669"/>
    <property type="project" value="TreeGrafter"/>
</dbReference>
<keyword evidence="5" id="KW-0256">Endoplasmic reticulum</keyword>
<evidence type="ECO:0000259" key="8">
    <source>
        <dbReference type="Pfam" id="PF10256"/>
    </source>
</evidence>
<dbReference type="Proteomes" id="UP000322225">
    <property type="component" value="Chromosome 8"/>
</dbReference>
<dbReference type="PANTHER" id="PTHR13254:SF0">
    <property type="entry name" value="GOLGIN SUBFAMILY A MEMBER 7_ERF4 DOMAIN-CONTAINING PROTEIN"/>
    <property type="match status" value="1"/>
</dbReference>
<dbReference type="AlphaFoldDB" id="A0AAJ8LN01"/>
<dbReference type="PANTHER" id="PTHR13254">
    <property type="entry name" value="GOLGI AUTOANTIGEN, GOLGIN SUBFAMILY A, 7"/>
    <property type="match status" value="1"/>
</dbReference>
<protein>
    <recommendedName>
        <fullName evidence="4">Ras modification protein ERF4</fullName>
    </recommendedName>
</protein>
<evidence type="ECO:0000256" key="3">
    <source>
        <dbReference type="ARBA" id="ARBA00011396"/>
    </source>
</evidence>
<evidence type="ECO:0000256" key="1">
    <source>
        <dbReference type="ARBA" id="ARBA00004406"/>
    </source>
</evidence>
<keyword evidence="6" id="KW-0472">Membrane</keyword>
<evidence type="ECO:0000256" key="2">
    <source>
        <dbReference type="ARBA" id="ARBA00007732"/>
    </source>
</evidence>
<evidence type="ECO:0000313" key="10">
    <source>
        <dbReference type="Proteomes" id="UP000322225"/>
    </source>
</evidence>
<feature type="compositionally biased region" description="Low complexity" evidence="7">
    <location>
        <begin position="1"/>
        <end position="26"/>
    </location>
</feature>
<dbReference type="GO" id="GO:0006612">
    <property type="term" value="P:protein targeting to membrane"/>
    <property type="evidence" value="ECO:0007669"/>
    <property type="project" value="TreeGrafter"/>
</dbReference>
<evidence type="ECO:0000256" key="7">
    <source>
        <dbReference type="SAM" id="MobiDB-lite"/>
    </source>
</evidence>
<evidence type="ECO:0000256" key="6">
    <source>
        <dbReference type="ARBA" id="ARBA00023136"/>
    </source>
</evidence>
<comment type="subunit">
    <text evidence="3">Interacts with ERF2.</text>
</comment>
<sequence>MSDYTPMTNPLSSPTSPNTFTSPNHSESSPFVPPQSTIGISSPLSHSTNYADADTIVPNDQGQGSSHPTTTSTSFSVIRTPGGGVNGRYEDWEEEYERQKMRAWEEKVGKDLEGWRGGNGTPRSSYPRGALPPNSYYHQPVTGTVGQHLPKEIVRVDRDWSGGEVCQFETFFPMELEGRISPKQFTSFINELNKPLISAYSIKGAIWDNTIAIATLWTSLIWRTSCFERELRRAEEIIDRANKEVFNQQGLNVLSPRDVALQFKKWASANGLNDREQLEIEYY</sequence>
<evidence type="ECO:0000256" key="5">
    <source>
        <dbReference type="ARBA" id="ARBA00022824"/>
    </source>
</evidence>
<comment type="subcellular location">
    <subcellularLocation>
        <location evidence="1">Endoplasmic reticulum membrane</location>
        <topology evidence="1">Peripheral membrane protein</topology>
    </subcellularLocation>
</comment>
<evidence type="ECO:0000256" key="4">
    <source>
        <dbReference type="ARBA" id="ARBA00018463"/>
    </source>
</evidence>
<reference evidence="9" key="2">
    <citation type="submission" date="2024-01" db="EMBL/GenBank/DDBJ databases">
        <title>Comparative genomics of Cryptococcus and Kwoniella reveals pathogenesis evolution and contrasting modes of karyotype evolution via chromosome fusion or intercentromeric recombination.</title>
        <authorList>
            <person name="Coelho M.A."/>
            <person name="David-Palma M."/>
            <person name="Shea T."/>
            <person name="Bowers K."/>
            <person name="McGinley-Smith S."/>
            <person name="Mohammad A.W."/>
            <person name="Gnirke A."/>
            <person name="Yurkov A.M."/>
            <person name="Nowrousian M."/>
            <person name="Sun S."/>
            <person name="Cuomo C.A."/>
            <person name="Heitman J."/>
        </authorList>
    </citation>
    <scope>NUCLEOTIDE SEQUENCE</scope>
    <source>
        <strain evidence="9">CBS 12478</strain>
    </source>
</reference>
<gene>
    <name evidence="9" type="ORF">CI109_104543</name>
</gene>
<dbReference type="InterPro" id="IPR019383">
    <property type="entry name" value="Golgin_A_7/ERF4"/>
</dbReference>
<dbReference type="KEGG" id="ksn:43590859"/>
<feature type="compositionally biased region" description="Polar residues" evidence="7">
    <location>
        <begin position="34"/>
        <end position="50"/>
    </location>
</feature>
<feature type="compositionally biased region" description="Low complexity" evidence="7">
    <location>
        <begin position="65"/>
        <end position="76"/>
    </location>
</feature>
<name>A0AAJ8LN01_9TREE</name>
<dbReference type="GeneID" id="43590859"/>
<dbReference type="Pfam" id="PF10256">
    <property type="entry name" value="Erf4"/>
    <property type="match status" value="1"/>
</dbReference>
<dbReference type="EMBL" id="CP144058">
    <property type="protein sequence ID" value="WWD20069.1"/>
    <property type="molecule type" value="Genomic_DNA"/>
</dbReference>
<comment type="similarity">
    <text evidence="2">Belongs to the ERF4 family.</text>
</comment>
<evidence type="ECO:0000313" key="9">
    <source>
        <dbReference type="EMBL" id="WWD20069.1"/>
    </source>
</evidence>